<feature type="region of interest" description="Disordered" evidence="1">
    <location>
        <begin position="1"/>
        <end position="31"/>
    </location>
</feature>
<dbReference type="OrthoDB" id="5124292at2"/>
<evidence type="ECO:0000313" key="4">
    <source>
        <dbReference type="Proteomes" id="UP000256541"/>
    </source>
</evidence>
<evidence type="ECO:0000313" key="3">
    <source>
        <dbReference type="EMBL" id="RFA13831.1"/>
    </source>
</evidence>
<keyword evidence="2" id="KW-0472">Membrane</keyword>
<feature type="transmembrane region" description="Helical" evidence="2">
    <location>
        <begin position="40"/>
        <end position="61"/>
    </location>
</feature>
<reference evidence="3 4" key="1">
    <citation type="submission" date="2017-04" db="EMBL/GenBank/DDBJ databases">
        <title>Comparative genome analysis of Subtercola boreus.</title>
        <authorList>
            <person name="Cho Y.-J."/>
            <person name="Cho A."/>
            <person name="Kim O.-S."/>
            <person name="Lee J.-I."/>
        </authorList>
    </citation>
    <scope>NUCLEOTIDE SEQUENCE [LARGE SCALE GENOMIC DNA]</scope>
    <source>
        <strain evidence="3 4">P27479</strain>
    </source>
</reference>
<keyword evidence="2" id="KW-1133">Transmembrane helix</keyword>
<dbReference type="AlphaFoldDB" id="A0A3E0VVM6"/>
<evidence type="ECO:0000256" key="2">
    <source>
        <dbReference type="SAM" id="Phobius"/>
    </source>
</evidence>
<comment type="caution">
    <text evidence="3">The sequence shown here is derived from an EMBL/GenBank/DDBJ whole genome shotgun (WGS) entry which is preliminary data.</text>
</comment>
<organism evidence="3 4">
    <name type="scientific">Subtercola boreus</name>
    <dbReference type="NCBI Taxonomy" id="120213"/>
    <lineage>
        <taxon>Bacteria</taxon>
        <taxon>Bacillati</taxon>
        <taxon>Actinomycetota</taxon>
        <taxon>Actinomycetes</taxon>
        <taxon>Micrococcales</taxon>
        <taxon>Microbacteriaceae</taxon>
        <taxon>Subtercola</taxon>
    </lineage>
</organism>
<accession>A0A3E0VVM6</accession>
<protein>
    <submittedName>
        <fullName evidence="3">Uncharacterized protein</fullName>
    </submittedName>
</protein>
<sequence>MPSTSRRTTRKSRSSGRQSRPDFSRPELTTPWQKFTRNTAVRVIAAVVLLGGTGTLTWIAVSTTI</sequence>
<dbReference type="EMBL" id="NBXB01000032">
    <property type="protein sequence ID" value="RFA13831.1"/>
    <property type="molecule type" value="Genomic_DNA"/>
</dbReference>
<name>A0A3E0VVM6_9MICO</name>
<evidence type="ECO:0000256" key="1">
    <source>
        <dbReference type="SAM" id="MobiDB-lite"/>
    </source>
</evidence>
<gene>
    <name evidence="3" type="ORF">B7R22_11645</name>
</gene>
<dbReference type="RefSeq" id="WP_116411931.1">
    <property type="nucleotide sequence ID" value="NZ_NBXB01000032.1"/>
</dbReference>
<dbReference type="Proteomes" id="UP000256541">
    <property type="component" value="Unassembled WGS sequence"/>
</dbReference>
<keyword evidence="2" id="KW-0812">Transmembrane</keyword>
<proteinExistence type="predicted"/>